<dbReference type="SUPFAM" id="SSF55785">
    <property type="entry name" value="PYP-like sensor domain (PAS domain)"/>
    <property type="match status" value="2"/>
</dbReference>
<dbReference type="SMART" id="SM00283">
    <property type="entry name" value="MA"/>
    <property type="match status" value="1"/>
</dbReference>
<dbReference type="OrthoDB" id="9806477at2"/>
<dbReference type="PROSITE" id="PS50111">
    <property type="entry name" value="CHEMOTAXIS_TRANSDUC_2"/>
    <property type="match status" value="1"/>
</dbReference>
<dbReference type="NCBIfam" id="TIGR00229">
    <property type="entry name" value="sensory_box"/>
    <property type="match status" value="2"/>
</dbReference>
<dbReference type="CDD" id="cd11386">
    <property type="entry name" value="MCP_signal"/>
    <property type="match status" value="1"/>
</dbReference>
<dbReference type="EMBL" id="CP043046">
    <property type="protein sequence ID" value="QEI06595.1"/>
    <property type="molecule type" value="Genomic_DNA"/>
</dbReference>
<evidence type="ECO:0000313" key="6">
    <source>
        <dbReference type="Proteomes" id="UP000325161"/>
    </source>
</evidence>
<dbReference type="SMART" id="SM00086">
    <property type="entry name" value="PAC"/>
    <property type="match status" value="2"/>
</dbReference>
<dbReference type="InterPro" id="IPR000700">
    <property type="entry name" value="PAS-assoc_C"/>
</dbReference>
<dbReference type="PROSITE" id="PS50112">
    <property type="entry name" value="PAS"/>
    <property type="match status" value="1"/>
</dbReference>
<keyword evidence="6" id="KW-1185">Reference proteome</keyword>
<dbReference type="PANTHER" id="PTHR24422:SF10">
    <property type="entry name" value="CHEMOTAXIS PROTEIN METHYLTRANSFERASE 2"/>
    <property type="match status" value="1"/>
</dbReference>
<evidence type="ECO:0000259" key="3">
    <source>
        <dbReference type="PROSITE" id="PS50112"/>
    </source>
</evidence>
<dbReference type="KEGG" id="pacr:FXN63_12700"/>
<proteinExistence type="predicted"/>
<dbReference type="GO" id="GO:0007165">
    <property type="term" value="P:signal transduction"/>
    <property type="evidence" value="ECO:0007669"/>
    <property type="project" value="UniProtKB-KW"/>
</dbReference>
<feature type="domain" description="PAC" evidence="4">
    <location>
        <begin position="85"/>
        <end position="144"/>
    </location>
</feature>
<dbReference type="Gene3D" id="1.10.287.950">
    <property type="entry name" value="Methyl-accepting chemotaxis protein"/>
    <property type="match status" value="1"/>
</dbReference>
<dbReference type="InterPro" id="IPR035965">
    <property type="entry name" value="PAS-like_dom_sf"/>
</dbReference>
<dbReference type="SMART" id="SM00091">
    <property type="entry name" value="PAS"/>
    <property type="match status" value="2"/>
</dbReference>
<accession>A0A5C0AWP0</accession>
<keyword evidence="1" id="KW-0807">Transducer</keyword>
<dbReference type="AlphaFoldDB" id="A0A5C0AWP0"/>
<dbReference type="CDD" id="cd00130">
    <property type="entry name" value="PAS"/>
    <property type="match status" value="2"/>
</dbReference>
<feature type="domain" description="Methyl-accepting transducer" evidence="2">
    <location>
        <begin position="246"/>
        <end position="446"/>
    </location>
</feature>
<dbReference type="InterPro" id="IPR001610">
    <property type="entry name" value="PAC"/>
</dbReference>
<evidence type="ECO:0000313" key="5">
    <source>
        <dbReference type="EMBL" id="QEI06595.1"/>
    </source>
</evidence>
<feature type="domain" description="PAC" evidence="4">
    <location>
        <begin position="214"/>
        <end position="266"/>
    </location>
</feature>
<evidence type="ECO:0000259" key="4">
    <source>
        <dbReference type="PROSITE" id="PS50113"/>
    </source>
</evidence>
<evidence type="ECO:0000256" key="1">
    <source>
        <dbReference type="PROSITE-ProRule" id="PRU00284"/>
    </source>
</evidence>
<dbReference type="PANTHER" id="PTHR24422">
    <property type="entry name" value="CHEMOTAXIS PROTEIN METHYLTRANSFERASE"/>
    <property type="match status" value="1"/>
</dbReference>
<name>A0A5C0AWP0_9BURK</name>
<sequence length="446" mass="48311">MFSFGSKEKMAALQATVNDQATLLAAIDRSMASIEFDTQGQILRANDNFLSLFGFQSSQLVGKPHSNLCPPQVTQSRDYADFWKRLAQGEFISGIFPRVNASGKLVWLRASYNPVLDDQGRVAKVVKYALDITNEVERDSEAQSKLQALDRAMATVEFALDGSFIDANQNFLNVMGYTRNELAGVHHRLFCEPSLANSPEYAAFWKRLNAGEFVRGQFKRIGKHGGEVWLEASYNPVFDAAGRLYKIVKYASDITERVKQQETDALGASQAYHISKETEKTAAHGTQIIQSAAAEMREIASSVSASANIIGQLGQRSEQITAIVKTIRGIADQTNLLALNAAIEAARAGEQGRGFAVVADEVRQLAGRTSTATAEIAKMVGMIVSETQESVTSMNDTHTRAAKGVELADQAGAVIVEIRNGASNAVHAVSVFASKTDQPGARRATA</sequence>
<dbReference type="InterPro" id="IPR013655">
    <property type="entry name" value="PAS_fold_3"/>
</dbReference>
<dbReference type="InterPro" id="IPR013656">
    <property type="entry name" value="PAS_4"/>
</dbReference>
<dbReference type="InterPro" id="IPR004089">
    <property type="entry name" value="MCPsignal_dom"/>
</dbReference>
<gene>
    <name evidence="5" type="ORF">FXN63_12700</name>
</gene>
<dbReference type="Gene3D" id="3.30.450.20">
    <property type="entry name" value="PAS domain"/>
    <property type="match status" value="2"/>
</dbReference>
<dbReference type="SUPFAM" id="SSF58104">
    <property type="entry name" value="Methyl-accepting chemotaxis protein (MCP) signaling domain"/>
    <property type="match status" value="1"/>
</dbReference>
<dbReference type="GO" id="GO:0016020">
    <property type="term" value="C:membrane"/>
    <property type="evidence" value="ECO:0007669"/>
    <property type="project" value="InterPro"/>
</dbReference>
<dbReference type="Pfam" id="PF00015">
    <property type="entry name" value="MCPsignal"/>
    <property type="match status" value="1"/>
</dbReference>
<dbReference type="Pfam" id="PF08447">
    <property type="entry name" value="PAS_3"/>
    <property type="match status" value="1"/>
</dbReference>
<organism evidence="5 6">
    <name type="scientific">Pigmentiphaga aceris</name>
    <dbReference type="NCBI Taxonomy" id="1940612"/>
    <lineage>
        <taxon>Bacteria</taxon>
        <taxon>Pseudomonadati</taxon>
        <taxon>Pseudomonadota</taxon>
        <taxon>Betaproteobacteria</taxon>
        <taxon>Burkholderiales</taxon>
        <taxon>Alcaligenaceae</taxon>
        <taxon>Pigmentiphaga</taxon>
    </lineage>
</organism>
<dbReference type="PROSITE" id="PS50113">
    <property type="entry name" value="PAC"/>
    <property type="match status" value="2"/>
</dbReference>
<evidence type="ECO:0000259" key="2">
    <source>
        <dbReference type="PROSITE" id="PS50111"/>
    </source>
</evidence>
<dbReference type="InterPro" id="IPR000014">
    <property type="entry name" value="PAS"/>
</dbReference>
<protein>
    <submittedName>
        <fullName evidence="5">PAS domain S-box protein</fullName>
    </submittedName>
</protein>
<dbReference type="InterPro" id="IPR050903">
    <property type="entry name" value="Bact_Chemotaxis_MeTrfase"/>
</dbReference>
<dbReference type="Pfam" id="PF08448">
    <property type="entry name" value="PAS_4"/>
    <property type="match status" value="1"/>
</dbReference>
<feature type="domain" description="PAS" evidence="3">
    <location>
        <begin position="37"/>
        <end position="63"/>
    </location>
</feature>
<reference evidence="5 6" key="1">
    <citation type="submission" date="2019-08" db="EMBL/GenBank/DDBJ databases">
        <title>Amphibian skin-associated Pigmentiphaga: genome sequence and occurrence across geography and hosts.</title>
        <authorList>
            <person name="Bletz M.C."/>
            <person name="Bunk B."/>
            <person name="Sproeer C."/>
            <person name="Biwer P."/>
            <person name="Reiter S."/>
            <person name="Rabemananjara F.C.E."/>
            <person name="Schulz S."/>
            <person name="Overmann J."/>
            <person name="Vences M."/>
        </authorList>
    </citation>
    <scope>NUCLEOTIDE SEQUENCE [LARGE SCALE GENOMIC DNA]</scope>
    <source>
        <strain evidence="5 6">Mada1488</strain>
    </source>
</reference>
<dbReference type="Proteomes" id="UP000325161">
    <property type="component" value="Chromosome"/>
</dbReference>